<feature type="chain" id="PRO_5010362906" evidence="1">
    <location>
        <begin position="21"/>
        <end position="291"/>
    </location>
</feature>
<evidence type="ECO:0000313" key="3">
    <source>
        <dbReference type="Proteomes" id="UP000179797"/>
    </source>
</evidence>
<proteinExistence type="predicted"/>
<evidence type="ECO:0000256" key="1">
    <source>
        <dbReference type="SAM" id="SignalP"/>
    </source>
</evidence>
<dbReference type="STRING" id="915059.NH26_15570"/>
<evidence type="ECO:0000313" key="2">
    <source>
        <dbReference type="EMBL" id="OHX67668.1"/>
    </source>
</evidence>
<feature type="signal peptide" evidence="1">
    <location>
        <begin position="1"/>
        <end position="20"/>
    </location>
</feature>
<keyword evidence="3" id="KW-1185">Reference proteome</keyword>
<comment type="caution">
    <text evidence="2">The sequence shown here is derived from an EMBL/GenBank/DDBJ whole genome shotgun (WGS) entry which is preliminary data.</text>
</comment>
<name>A0A1S1Z305_FLAPC</name>
<protein>
    <submittedName>
        <fullName evidence="2">Uncharacterized protein</fullName>
    </submittedName>
</protein>
<dbReference type="Proteomes" id="UP000179797">
    <property type="component" value="Unassembled WGS sequence"/>
</dbReference>
<dbReference type="RefSeq" id="WP_044228233.1">
    <property type="nucleotide sequence ID" value="NZ_JRYR02000001.1"/>
</dbReference>
<reference evidence="2 3" key="1">
    <citation type="journal article" date="2012" name="Int. J. Syst. Evol. Microbiol.">
        <title>Flammeovirga pacifica sp. nov., isolated from deep-sea sediment.</title>
        <authorList>
            <person name="Xu H."/>
            <person name="Fu Y."/>
            <person name="Yang N."/>
            <person name="Ding Z."/>
            <person name="Lai Q."/>
            <person name="Zeng R."/>
        </authorList>
    </citation>
    <scope>NUCLEOTIDE SEQUENCE [LARGE SCALE GENOMIC DNA]</scope>
    <source>
        <strain evidence="3">DSM 24597 / LMG 26175 / WPAGA1</strain>
    </source>
</reference>
<dbReference type="AlphaFoldDB" id="A0A1S1Z305"/>
<sequence length="291" mass="32566">MKLKQLITLVILMISSASFAQLIPVEIDLSRKNPTYPFTPGGMPAFTNNTDDIHLSYPVSVLTEDGNYVSGDIKFVSGSLDNIVTQIHVKDQTSGEKVKLKLENIKSIIIGTSKDVNLNAMVNQHQSISYVGNKDLSKVLVTKDQISYFEKISIKKGKKEKSVLLQAINYEQNNEVTVFFDPKGKNTQVKVNLSINEPGYKYKGAVMEFVPNSFYVKNHKNGEVAQMSEKEYKKSGGNYPSNIFTDQNTITRLKEGNAASVNKYSEDNWAFFLMNAINYNQFATADVESTK</sequence>
<organism evidence="2 3">
    <name type="scientific">Flammeovirga pacifica</name>
    <dbReference type="NCBI Taxonomy" id="915059"/>
    <lineage>
        <taxon>Bacteria</taxon>
        <taxon>Pseudomonadati</taxon>
        <taxon>Bacteroidota</taxon>
        <taxon>Cytophagia</taxon>
        <taxon>Cytophagales</taxon>
        <taxon>Flammeovirgaceae</taxon>
        <taxon>Flammeovirga</taxon>
    </lineage>
</organism>
<dbReference type="EMBL" id="JRYR02000001">
    <property type="protein sequence ID" value="OHX67668.1"/>
    <property type="molecule type" value="Genomic_DNA"/>
</dbReference>
<dbReference type="OrthoDB" id="976420at2"/>
<keyword evidence="1" id="KW-0732">Signal</keyword>
<gene>
    <name evidence="2" type="ORF">NH26_15570</name>
</gene>
<accession>A0A1S1Z305</accession>